<dbReference type="PANTHER" id="PTHR42685">
    <property type="entry name" value="GERANYLGERANYL DIPHOSPHATE REDUCTASE"/>
    <property type="match status" value="1"/>
</dbReference>
<organism evidence="2 3">
    <name type="scientific">candidate division WOR-3 bacterium</name>
    <dbReference type="NCBI Taxonomy" id="2052148"/>
    <lineage>
        <taxon>Bacteria</taxon>
        <taxon>Bacteria division WOR-3</taxon>
    </lineage>
</organism>
<dbReference type="PRINTS" id="PR00420">
    <property type="entry name" value="RNGMNOXGNASE"/>
</dbReference>
<dbReference type="AlphaFoldDB" id="A0A9C9JZP0"/>
<evidence type="ECO:0000313" key="3">
    <source>
        <dbReference type="Proteomes" id="UP000885826"/>
    </source>
</evidence>
<evidence type="ECO:0000313" key="2">
    <source>
        <dbReference type="EMBL" id="HEC77919.1"/>
    </source>
</evidence>
<dbReference type="NCBIfam" id="TIGR02032">
    <property type="entry name" value="GG-red-SF"/>
    <property type="match status" value="1"/>
</dbReference>
<gene>
    <name evidence="2" type="ORF">ENI34_02100</name>
</gene>
<feature type="domain" description="FAD/NAD(P)-binding" evidence="1">
    <location>
        <begin position="5"/>
        <end position="149"/>
    </location>
</feature>
<dbReference type="InterPro" id="IPR023753">
    <property type="entry name" value="FAD/NAD-binding_dom"/>
</dbReference>
<comment type="caution">
    <text evidence="2">The sequence shown here is derived from an EMBL/GenBank/DDBJ whole genome shotgun (WGS) entry which is preliminary data.</text>
</comment>
<dbReference type="InterPro" id="IPR011777">
    <property type="entry name" value="Geranylgeranyl_Rdtase_fam"/>
</dbReference>
<dbReference type="GO" id="GO:0016628">
    <property type="term" value="F:oxidoreductase activity, acting on the CH-CH group of donors, NAD or NADP as acceptor"/>
    <property type="evidence" value="ECO:0007669"/>
    <property type="project" value="InterPro"/>
</dbReference>
<dbReference type="PANTHER" id="PTHR42685:SF22">
    <property type="entry name" value="CONDITIONED MEDIUM FACTOR RECEPTOR 1"/>
    <property type="match status" value="1"/>
</dbReference>
<sequence length="379" mass="42326">MRKKYDVVVVGAGPVGSYTAYRLADYGLSVCLIDKKKEIGKDVICAGVISKRAFKKFDLPGEAILSRIDSATFFSPSGKRLEYNSNDVFAYVVDRSIFDSGLAKLAKRVGVDVRLNQQVTDIKSSGKVYTVVSRRRRYQAKAVVLATGVNYDLHKKVGLGRPPRFLYGSQIELPFSFSQTNIQIHINKKFAPGSFGWVIPAGTNNSRVGVVLLRRGKIWLKKMLESCLSFSADKLNDSEIKIKPIAFGPVRKSIRGRIIALGEAAGQIKTTTGGGIFFGLLCSEIAVEKLVKVIKEHGSLDDYELTWRSALASEIDIGIRLRRIAGQLNNDEIEALFDFVKKHRFWVDLLIPRIDFDYHSNFIFFCLKSFGSLLKIPED</sequence>
<dbReference type="InterPro" id="IPR036188">
    <property type="entry name" value="FAD/NAD-bd_sf"/>
</dbReference>
<dbReference type="Gene3D" id="3.50.50.60">
    <property type="entry name" value="FAD/NAD(P)-binding domain"/>
    <property type="match status" value="1"/>
</dbReference>
<accession>A0A9C9JZP0</accession>
<proteinExistence type="predicted"/>
<dbReference type="InterPro" id="IPR050407">
    <property type="entry name" value="Geranylgeranyl_reductase"/>
</dbReference>
<dbReference type="EMBL" id="DRIG01000024">
    <property type="protein sequence ID" value="HEC77919.1"/>
    <property type="molecule type" value="Genomic_DNA"/>
</dbReference>
<evidence type="ECO:0000259" key="1">
    <source>
        <dbReference type="Pfam" id="PF07992"/>
    </source>
</evidence>
<name>A0A9C9JZP0_UNCW3</name>
<protein>
    <submittedName>
        <fullName evidence="2">Geranylgeranyl reductase family protein</fullName>
    </submittedName>
</protein>
<dbReference type="Pfam" id="PF07992">
    <property type="entry name" value="Pyr_redox_2"/>
    <property type="match status" value="1"/>
</dbReference>
<dbReference type="Proteomes" id="UP000885826">
    <property type="component" value="Unassembled WGS sequence"/>
</dbReference>
<dbReference type="SUPFAM" id="SSF51905">
    <property type="entry name" value="FAD/NAD(P)-binding domain"/>
    <property type="match status" value="1"/>
</dbReference>
<reference evidence="2" key="1">
    <citation type="journal article" date="2020" name="mSystems">
        <title>Genome- and Community-Level Interaction Insights into Carbon Utilization and Element Cycling Functions of Hydrothermarchaeota in Hydrothermal Sediment.</title>
        <authorList>
            <person name="Zhou Z."/>
            <person name="Liu Y."/>
            <person name="Xu W."/>
            <person name="Pan J."/>
            <person name="Luo Z.H."/>
            <person name="Li M."/>
        </authorList>
    </citation>
    <scope>NUCLEOTIDE SEQUENCE</scope>
    <source>
        <strain evidence="2">HyVt-388</strain>
    </source>
</reference>